<evidence type="ECO:0000256" key="4">
    <source>
        <dbReference type="HAMAP-Rule" id="MF_01270"/>
    </source>
</evidence>
<keyword evidence="6" id="KW-1185">Reference proteome</keyword>
<dbReference type="HAMAP" id="MF_01270">
    <property type="entry name" value="AnhMurNAc_kinase"/>
    <property type="match status" value="1"/>
</dbReference>
<comment type="catalytic activity">
    <reaction evidence="4">
        <text>1,6-anhydro-N-acetyl-beta-muramate + ATP + H2O = N-acetyl-D-muramate 6-phosphate + ADP + H(+)</text>
        <dbReference type="Rhea" id="RHEA:24952"/>
        <dbReference type="ChEBI" id="CHEBI:15377"/>
        <dbReference type="ChEBI" id="CHEBI:15378"/>
        <dbReference type="ChEBI" id="CHEBI:30616"/>
        <dbReference type="ChEBI" id="CHEBI:58690"/>
        <dbReference type="ChEBI" id="CHEBI:58722"/>
        <dbReference type="ChEBI" id="CHEBI:456216"/>
        <dbReference type="EC" id="2.7.1.170"/>
    </reaction>
</comment>
<comment type="similarity">
    <text evidence="4">Belongs to the anhydro-N-acetylmuramic acid kinase family.</text>
</comment>
<dbReference type="EC" id="2.7.1.170" evidence="4"/>
<evidence type="ECO:0000313" key="5">
    <source>
        <dbReference type="EMBL" id="GIU41886.1"/>
    </source>
</evidence>
<keyword evidence="1 4" id="KW-0808">Transferase</keyword>
<keyword evidence="2 4" id="KW-0547">Nucleotide-binding</keyword>
<sequence>MNSSYYIGLMSGTSMDGIDAVLVNFDGDQPTLIESHTEALPLALLKSLQKLCLPGNDEINRLGHLDRSMGKLFAKATNALLAKTSIDKSQVIAIGSHGQTVRHMPNLEMGFTLQIGDPNTIAVETGINVIADFRRKDVALGGQGAPLVPAFHQHVFANPNHQRIILNIGGIANVTYLPGNTEEVTGFDTGPGNGLSDAWIQHQLGQPYDKDGEWAKSGTTDQKMLQHLLSHPYFALDAPKSTGRELFNQAWAEQQLSEFNDLSEADIQSTLLDLTCYSIANDALKLSENGELYVCGGGAYNCELMHRLRKLLPNYKVVTTADLGMDPQWVEGIAFAWLAMRHHLGLPGNLPAVTGASKEAVLGALYPAD</sequence>
<comment type="pathway">
    <text evidence="4">Cell wall biogenesis; peptidoglycan recycling.</text>
</comment>
<dbReference type="InterPro" id="IPR043129">
    <property type="entry name" value="ATPase_NBD"/>
</dbReference>
<dbReference type="Proteomes" id="UP000887104">
    <property type="component" value="Unassembled WGS sequence"/>
</dbReference>
<protein>
    <recommendedName>
        <fullName evidence="4">Anhydro-N-acetylmuramic acid kinase</fullName>
        <ecNumber evidence="4">2.7.1.170</ecNumber>
    </recommendedName>
    <alternativeName>
        <fullName evidence="4">AnhMurNAc kinase</fullName>
    </alternativeName>
</protein>
<dbReference type="NCBIfam" id="NF007139">
    <property type="entry name" value="PRK09585.1-3"/>
    <property type="match status" value="1"/>
</dbReference>
<dbReference type="PANTHER" id="PTHR30605:SF0">
    <property type="entry name" value="ANHYDRO-N-ACETYLMURAMIC ACID KINASE"/>
    <property type="match status" value="1"/>
</dbReference>
<keyword evidence="4" id="KW-0119">Carbohydrate metabolism</keyword>
<dbReference type="Pfam" id="PF03702">
    <property type="entry name" value="AnmK"/>
    <property type="match status" value="1"/>
</dbReference>
<dbReference type="GO" id="GO:0016301">
    <property type="term" value="F:kinase activity"/>
    <property type="evidence" value="ECO:0007669"/>
    <property type="project" value="UniProtKB-KW"/>
</dbReference>
<dbReference type="NCBIfam" id="NF007148">
    <property type="entry name" value="PRK09585.3-2"/>
    <property type="match status" value="1"/>
</dbReference>
<proteinExistence type="inferred from homology"/>
<dbReference type="CDD" id="cd24050">
    <property type="entry name" value="ASKHA_NBD_ANMK"/>
    <property type="match status" value="1"/>
</dbReference>
<dbReference type="InterPro" id="IPR005338">
    <property type="entry name" value="Anhydro_N_Ac-Mur_kinase"/>
</dbReference>
<organism evidence="5 6">
    <name type="scientific">Shewanella sairae</name>
    <dbReference type="NCBI Taxonomy" id="190310"/>
    <lineage>
        <taxon>Bacteria</taxon>
        <taxon>Pseudomonadati</taxon>
        <taxon>Pseudomonadota</taxon>
        <taxon>Gammaproteobacteria</taxon>
        <taxon>Alteromonadales</taxon>
        <taxon>Shewanellaceae</taxon>
        <taxon>Shewanella</taxon>
    </lineage>
</organism>
<dbReference type="RefSeq" id="WP_220779501.1">
    <property type="nucleotide sequence ID" value="NZ_BPEY01000008.1"/>
</dbReference>
<evidence type="ECO:0000256" key="1">
    <source>
        <dbReference type="ARBA" id="ARBA00022679"/>
    </source>
</evidence>
<comment type="caution">
    <text evidence="5">The sequence shown here is derived from an EMBL/GenBank/DDBJ whole genome shotgun (WGS) entry which is preliminary data.</text>
</comment>
<dbReference type="SUPFAM" id="SSF53067">
    <property type="entry name" value="Actin-like ATPase domain"/>
    <property type="match status" value="1"/>
</dbReference>
<dbReference type="Gene3D" id="3.30.420.40">
    <property type="match status" value="2"/>
</dbReference>
<keyword evidence="3 4" id="KW-0067">ATP-binding</keyword>
<name>A0ABQ4P2Y6_9GAMM</name>
<evidence type="ECO:0000256" key="2">
    <source>
        <dbReference type="ARBA" id="ARBA00022741"/>
    </source>
</evidence>
<gene>
    <name evidence="4 5" type="primary">anmK</name>
    <name evidence="5" type="ORF">TUM4438_07140</name>
</gene>
<feature type="binding site" evidence="4">
    <location>
        <begin position="12"/>
        <end position="19"/>
    </location>
    <ligand>
        <name>ATP</name>
        <dbReference type="ChEBI" id="CHEBI:30616"/>
    </ligand>
</feature>
<accession>A0ABQ4P2Y6</accession>
<dbReference type="EMBL" id="BPEY01000008">
    <property type="protein sequence ID" value="GIU41886.1"/>
    <property type="molecule type" value="Genomic_DNA"/>
</dbReference>
<reference evidence="5" key="1">
    <citation type="submission" date="2021-05" db="EMBL/GenBank/DDBJ databases">
        <title>Molecular characterization for Shewanella algae harboring chromosomal blaOXA-55-like strains isolated from clinical and environment sample.</title>
        <authorList>
            <person name="Ohama Y."/>
            <person name="Aoki K."/>
            <person name="Harada S."/>
            <person name="Moriya K."/>
            <person name="Ishii Y."/>
            <person name="Tateda K."/>
        </authorList>
    </citation>
    <scope>NUCLEOTIDE SEQUENCE</scope>
    <source>
        <strain evidence="5">JCM 11563</strain>
    </source>
</reference>
<evidence type="ECO:0000256" key="3">
    <source>
        <dbReference type="ARBA" id="ARBA00022840"/>
    </source>
</evidence>
<comment type="pathway">
    <text evidence="4">Amino-sugar metabolism; 1,6-anhydro-N-acetylmuramate degradation.</text>
</comment>
<keyword evidence="4 5" id="KW-0418">Kinase</keyword>
<evidence type="ECO:0000313" key="6">
    <source>
        <dbReference type="Proteomes" id="UP000887104"/>
    </source>
</evidence>
<comment type="function">
    <text evidence="4">Catalyzes the specific phosphorylation of 1,6-anhydro-N-acetylmuramic acid (anhMurNAc) with the simultaneous cleavage of the 1,6-anhydro ring, generating MurNAc-6-P. Is required for the utilization of anhMurNAc either imported from the medium or derived from its own cell wall murein, and thus plays a role in cell wall recycling.</text>
</comment>
<dbReference type="PANTHER" id="PTHR30605">
    <property type="entry name" value="ANHYDRO-N-ACETYLMURAMIC ACID KINASE"/>
    <property type="match status" value="1"/>
</dbReference>